<name>A0A2N8Z915_9VIBR</name>
<keyword evidence="1" id="KW-1133">Transmembrane helix</keyword>
<keyword evidence="3" id="KW-1185">Reference proteome</keyword>
<gene>
    <name evidence="2" type="ORF">VTAP4600_A0429</name>
</gene>
<sequence>MVLLCPFGRFYSHKRPMSYIVLIYAMSWSIVVKHYELSADIRVLLSAVIAQVTV</sequence>
<evidence type="ECO:0000313" key="2">
    <source>
        <dbReference type="EMBL" id="SON48408.1"/>
    </source>
</evidence>
<evidence type="ECO:0000313" key="3">
    <source>
        <dbReference type="Proteomes" id="UP000235828"/>
    </source>
</evidence>
<reference evidence="2 3" key="1">
    <citation type="submission" date="2017-10" db="EMBL/GenBank/DDBJ databases">
        <authorList>
            <person name="Banno H."/>
            <person name="Chua N.-H."/>
        </authorList>
    </citation>
    <scope>NUCLEOTIDE SEQUENCE [LARGE SCALE GENOMIC DNA]</scope>
    <source>
        <strain evidence="2">Vibrio tapetis CECT4600</strain>
    </source>
</reference>
<evidence type="ECO:0000256" key="1">
    <source>
        <dbReference type="SAM" id="Phobius"/>
    </source>
</evidence>
<proteinExistence type="predicted"/>
<accession>A0A2N8Z915</accession>
<dbReference type="AlphaFoldDB" id="A0A2N8Z915"/>
<dbReference type="EMBL" id="LT960611">
    <property type="protein sequence ID" value="SON48408.1"/>
    <property type="molecule type" value="Genomic_DNA"/>
</dbReference>
<keyword evidence="1" id="KW-0472">Membrane</keyword>
<feature type="transmembrane region" description="Helical" evidence="1">
    <location>
        <begin position="16"/>
        <end position="32"/>
    </location>
</feature>
<keyword evidence="1" id="KW-0812">Transmembrane</keyword>
<dbReference type="Proteomes" id="UP000235828">
    <property type="component" value="Chromosome A"/>
</dbReference>
<protein>
    <submittedName>
        <fullName evidence="2">Uncharacterized protein</fullName>
    </submittedName>
</protein>
<organism evidence="2 3">
    <name type="scientific">Vibrio tapetis subsp. tapetis</name>
    <dbReference type="NCBI Taxonomy" id="1671868"/>
    <lineage>
        <taxon>Bacteria</taxon>
        <taxon>Pseudomonadati</taxon>
        <taxon>Pseudomonadota</taxon>
        <taxon>Gammaproteobacteria</taxon>
        <taxon>Vibrionales</taxon>
        <taxon>Vibrionaceae</taxon>
        <taxon>Vibrio</taxon>
    </lineage>
</organism>
<dbReference type="KEGG" id="vta:A0429"/>